<dbReference type="Proteomes" id="UP001301769">
    <property type="component" value="Unassembled WGS sequence"/>
</dbReference>
<name>A0AAN6Y886_9PEZI</name>
<keyword evidence="3" id="KW-0040">ANK repeat</keyword>
<dbReference type="SUPFAM" id="SSF48403">
    <property type="entry name" value="Ankyrin repeat"/>
    <property type="match status" value="1"/>
</dbReference>
<evidence type="ECO:0000256" key="1">
    <source>
        <dbReference type="ARBA" id="ARBA00022574"/>
    </source>
</evidence>
<feature type="repeat" description="WD" evidence="4">
    <location>
        <begin position="1139"/>
        <end position="1180"/>
    </location>
</feature>
<dbReference type="Pfam" id="PF24809">
    <property type="entry name" value="DUF7708"/>
    <property type="match status" value="1"/>
</dbReference>
<dbReference type="Gene3D" id="2.130.10.10">
    <property type="entry name" value="YVTN repeat-like/Quinoprotein amine dehydrogenase"/>
    <property type="match status" value="1"/>
</dbReference>
<protein>
    <submittedName>
        <fullName evidence="7">Uncharacterized protein</fullName>
    </submittedName>
</protein>
<evidence type="ECO:0000313" key="8">
    <source>
        <dbReference type="Proteomes" id="UP001301769"/>
    </source>
</evidence>
<dbReference type="InterPro" id="IPR015943">
    <property type="entry name" value="WD40/YVTN_repeat-like_dom_sf"/>
</dbReference>
<dbReference type="PANTHER" id="PTHR10039">
    <property type="entry name" value="AMELOGENIN"/>
    <property type="match status" value="1"/>
</dbReference>
<dbReference type="Pfam" id="PF12796">
    <property type="entry name" value="Ank_2"/>
    <property type="match status" value="1"/>
</dbReference>
<evidence type="ECO:0000259" key="5">
    <source>
        <dbReference type="Pfam" id="PF24809"/>
    </source>
</evidence>
<dbReference type="PROSITE" id="PS50088">
    <property type="entry name" value="ANK_REPEAT"/>
    <property type="match status" value="2"/>
</dbReference>
<dbReference type="SUPFAM" id="SSF50978">
    <property type="entry name" value="WD40 repeat-like"/>
    <property type="match status" value="1"/>
</dbReference>
<feature type="domain" description="DUF7708" evidence="5">
    <location>
        <begin position="93"/>
        <end position="223"/>
    </location>
</feature>
<evidence type="ECO:0000313" key="7">
    <source>
        <dbReference type="EMBL" id="KAK4214473.1"/>
    </source>
</evidence>
<dbReference type="SMART" id="SM00320">
    <property type="entry name" value="WD40"/>
    <property type="match status" value="4"/>
</dbReference>
<dbReference type="InterPro" id="IPR027417">
    <property type="entry name" value="P-loop_NTPase"/>
</dbReference>
<reference evidence="7" key="2">
    <citation type="submission" date="2023-05" db="EMBL/GenBank/DDBJ databases">
        <authorList>
            <consortium name="Lawrence Berkeley National Laboratory"/>
            <person name="Steindorff A."/>
            <person name="Hensen N."/>
            <person name="Bonometti L."/>
            <person name="Westerberg I."/>
            <person name="Brannstrom I.O."/>
            <person name="Guillou S."/>
            <person name="Cros-Aarteil S."/>
            <person name="Calhoun S."/>
            <person name="Haridas S."/>
            <person name="Kuo A."/>
            <person name="Mondo S."/>
            <person name="Pangilinan J."/>
            <person name="Riley R."/>
            <person name="Labutti K."/>
            <person name="Andreopoulos B."/>
            <person name="Lipzen A."/>
            <person name="Chen C."/>
            <person name="Yanf M."/>
            <person name="Daum C."/>
            <person name="Ng V."/>
            <person name="Clum A."/>
            <person name="Ohm R."/>
            <person name="Martin F."/>
            <person name="Silar P."/>
            <person name="Natvig D."/>
            <person name="Lalanne C."/>
            <person name="Gautier V."/>
            <person name="Ament-Velasquez S.L."/>
            <person name="Kruys A."/>
            <person name="Hutchinson M.I."/>
            <person name="Powell A.J."/>
            <person name="Barry K."/>
            <person name="Miller A.N."/>
            <person name="Grigoriev I.V."/>
            <person name="Debuchy R."/>
            <person name="Gladieux P."/>
            <person name="Thoren M.H."/>
            <person name="Johannesson H."/>
        </authorList>
    </citation>
    <scope>NUCLEOTIDE SEQUENCE</scope>
    <source>
        <strain evidence="7">PSN293</strain>
    </source>
</reference>
<dbReference type="EMBL" id="MU858093">
    <property type="protein sequence ID" value="KAK4214473.1"/>
    <property type="molecule type" value="Genomic_DNA"/>
</dbReference>
<dbReference type="Pfam" id="PF00400">
    <property type="entry name" value="WD40"/>
    <property type="match status" value="3"/>
</dbReference>
<reference evidence="7" key="1">
    <citation type="journal article" date="2023" name="Mol. Phylogenet. Evol.">
        <title>Genome-scale phylogeny and comparative genomics of the fungal order Sordariales.</title>
        <authorList>
            <person name="Hensen N."/>
            <person name="Bonometti L."/>
            <person name="Westerberg I."/>
            <person name="Brannstrom I.O."/>
            <person name="Guillou S."/>
            <person name="Cros-Aarteil S."/>
            <person name="Calhoun S."/>
            <person name="Haridas S."/>
            <person name="Kuo A."/>
            <person name="Mondo S."/>
            <person name="Pangilinan J."/>
            <person name="Riley R."/>
            <person name="LaButti K."/>
            <person name="Andreopoulos B."/>
            <person name="Lipzen A."/>
            <person name="Chen C."/>
            <person name="Yan M."/>
            <person name="Daum C."/>
            <person name="Ng V."/>
            <person name="Clum A."/>
            <person name="Steindorff A."/>
            <person name="Ohm R.A."/>
            <person name="Martin F."/>
            <person name="Silar P."/>
            <person name="Natvig D.O."/>
            <person name="Lalanne C."/>
            <person name="Gautier V."/>
            <person name="Ament-Velasquez S.L."/>
            <person name="Kruys A."/>
            <person name="Hutchinson M.I."/>
            <person name="Powell A.J."/>
            <person name="Barry K."/>
            <person name="Miller A.N."/>
            <person name="Grigoriev I.V."/>
            <person name="Debuchy R."/>
            <person name="Gladieux P."/>
            <person name="Hiltunen Thoren M."/>
            <person name="Johannesson H."/>
        </authorList>
    </citation>
    <scope>NUCLEOTIDE SEQUENCE</scope>
    <source>
        <strain evidence="7">PSN293</strain>
    </source>
</reference>
<dbReference type="InterPro" id="IPR019775">
    <property type="entry name" value="WD40_repeat_CS"/>
</dbReference>
<dbReference type="PROSITE" id="PS50297">
    <property type="entry name" value="ANK_REP_REGION"/>
    <property type="match status" value="1"/>
</dbReference>
<feature type="domain" description="Nephrocystin 3-like N-terminal" evidence="6">
    <location>
        <begin position="305"/>
        <end position="352"/>
    </location>
</feature>
<dbReference type="SUPFAM" id="SSF52540">
    <property type="entry name" value="P-loop containing nucleoside triphosphate hydrolases"/>
    <property type="match status" value="1"/>
</dbReference>
<dbReference type="InterPro" id="IPR036322">
    <property type="entry name" value="WD40_repeat_dom_sf"/>
</dbReference>
<dbReference type="AlphaFoldDB" id="A0AAN6Y886"/>
<comment type="caution">
    <text evidence="7">The sequence shown here is derived from an EMBL/GenBank/DDBJ whole genome shotgun (WGS) entry which is preliminary data.</text>
</comment>
<keyword evidence="8" id="KW-1185">Reference proteome</keyword>
<keyword evidence="1 4" id="KW-0853">WD repeat</keyword>
<dbReference type="PROSITE" id="PS50294">
    <property type="entry name" value="WD_REPEATS_REGION"/>
    <property type="match status" value="2"/>
</dbReference>
<keyword evidence="2" id="KW-0677">Repeat</keyword>
<dbReference type="InterPro" id="IPR036770">
    <property type="entry name" value="Ankyrin_rpt-contain_sf"/>
</dbReference>
<dbReference type="Pfam" id="PF24883">
    <property type="entry name" value="NPHP3_N"/>
    <property type="match status" value="1"/>
</dbReference>
<accession>A0AAN6Y886</accession>
<evidence type="ECO:0000259" key="6">
    <source>
        <dbReference type="Pfam" id="PF24883"/>
    </source>
</evidence>
<gene>
    <name evidence="7" type="ORF">QBC37DRAFT_387130</name>
</gene>
<dbReference type="PROSITE" id="PS50082">
    <property type="entry name" value="WD_REPEATS_2"/>
    <property type="match status" value="2"/>
</dbReference>
<evidence type="ECO:0000256" key="2">
    <source>
        <dbReference type="ARBA" id="ARBA00022737"/>
    </source>
</evidence>
<organism evidence="7 8">
    <name type="scientific">Rhypophila decipiens</name>
    <dbReference type="NCBI Taxonomy" id="261697"/>
    <lineage>
        <taxon>Eukaryota</taxon>
        <taxon>Fungi</taxon>
        <taxon>Dikarya</taxon>
        <taxon>Ascomycota</taxon>
        <taxon>Pezizomycotina</taxon>
        <taxon>Sordariomycetes</taxon>
        <taxon>Sordariomycetidae</taxon>
        <taxon>Sordariales</taxon>
        <taxon>Naviculisporaceae</taxon>
        <taxon>Rhypophila</taxon>
    </lineage>
</organism>
<feature type="repeat" description="WD" evidence="4">
    <location>
        <begin position="1189"/>
        <end position="1230"/>
    </location>
</feature>
<evidence type="ECO:0000256" key="3">
    <source>
        <dbReference type="PROSITE-ProRule" id="PRU00023"/>
    </source>
</evidence>
<dbReference type="Gene3D" id="1.25.40.20">
    <property type="entry name" value="Ankyrin repeat-containing domain"/>
    <property type="match status" value="1"/>
</dbReference>
<dbReference type="PANTHER" id="PTHR10039:SF14">
    <property type="entry name" value="NACHT DOMAIN-CONTAINING PROTEIN"/>
    <property type="match status" value="1"/>
</dbReference>
<dbReference type="Gene3D" id="3.40.50.300">
    <property type="entry name" value="P-loop containing nucleotide triphosphate hydrolases"/>
    <property type="match status" value="1"/>
</dbReference>
<proteinExistence type="predicted"/>
<dbReference type="InterPro" id="IPR001680">
    <property type="entry name" value="WD40_rpt"/>
</dbReference>
<feature type="repeat" description="ANK" evidence="3">
    <location>
        <begin position="911"/>
        <end position="943"/>
    </location>
</feature>
<dbReference type="InterPro" id="IPR056884">
    <property type="entry name" value="NPHP3-like_N"/>
</dbReference>
<evidence type="ECO:0000256" key="4">
    <source>
        <dbReference type="PROSITE-ProRule" id="PRU00221"/>
    </source>
</evidence>
<feature type="repeat" description="ANK" evidence="3">
    <location>
        <begin position="944"/>
        <end position="976"/>
    </location>
</feature>
<dbReference type="CDD" id="cd00200">
    <property type="entry name" value="WD40"/>
    <property type="match status" value="1"/>
</dbReference>
<dbReference type="InterPro" id="IPR056125">
    <property type="entry name" value="DUF7708"/>
</dbReference>
<dbReference type="SMART" id="SM00248">
    <property type="entry name" value="ANK"/>
    <property type="match status" value="3"/>
</dbReference>
<dbReference type="InterPro" id="IPR002110">
    <property type="entry name" value="Ankyrin_rpt"/>
</dbReference>
<sequence>MSSKTLAFYFPARTDIGYLRILSLTVVLAMAAIHVSESLDAAFQMAVAKFAASLTDEQRKEFRGCSLKEVEQTIKDVETRLASQRRQRNMQKISNFLEGMNQLGKVIEVFVNCDSTVAFIWGPIKFVLLAVGTWCETLDCLLDTYVEIGEFLPGLSQYTTLLEKYPSLGMLLEKYYSDVLEFHRNALKVFSRPRWKIVFDSAWKTFRAEFGPILTKLKRHRELLSGESLTALVTNVHQSVQSIEDKVDALTREVQRLHLVDSENADRKRHEDIHSKRQFVLTKLKPPDYHHDFEKALNERCDSTSGDWLLADDKFRGWADMTTMKPGALYVNGIPGSGKTVITSRAIQYLGQLRENRNANGLGPLTLLQDEVLLDLIYQRCISIDQQMITSAYALRELADLVLQAQNMCFIVVDGLDECIGDDVGKSQVAQGQVIDWLESLRNVSSESSDSCMRLLISGQKNGLLDERLKDWPSVQLDSSLHHTKDIQMYCEVQSLEIPQEFEDIEGIENIRLDIIHRVTSRARGMFLYAKIVLTNLLDQPSSADFERELEEQNFPDGLDQAYGSCHPVTLGTLTNSTTHSYERVAIHVLENAYEKRYNVARRILNLVICAERLLRWREIRSHFSIDIQSKTANPKSHPRKSAKHYCGSLVEICQKDEHRSQSVGPEPEDVLELVHETARTYLLQTNRFRLDILNLEMARFCAQYMYSSPFDPDIENTVVKTHCMTGYYGFMDYAAANWWKHARRLEDSAVHVTLGAIVRLAGALNPEYKLGLDDPANDVPAIWTRMRQYSDNSRDWEREFPIQTRIQLIRSYFDALFVPGNTQSSVDMDRLREFYGSPKYKCSKPWCAFFHDGFKTISARDNHINQHNLPFRCSTDGCCRFQIGFATESELVRHNQRLHPAAVSVEFPSRRRGNIFKAAAEGQIEAIQVLVAQGASVNVRDKDGLTPLFLAARAGKCNVCRWLLEHGAELEARCTEQSLAALHAAVANDDVEVALLLIADYGANIFARTGAGEDPQTVIEQEHSTKLRTAFPAEFWIPNLSTIEQPRPQRPFKKYGKSWNVLFHQTASDGLDVDLVWNIRTEIGHTLHTPELHDGAARLTSPGMDVAISPDIKLVAAGSEDKKTRVFDIRTGDLLYCLKDHQGPILDVTFSLNVGELITSSADKTIKVWDLNSSHLTGQGAGVCKRTLYGHEMSVFGVAVTPDSKWVLSVSYDQGVQFWDIRTGYSQFVLHGHESRVTCVAVCPVAGPNNGGLFATASRTEVRIWTYTTEVQ</sequence>
<dbReference type="PROSITE" id="PS00678">
    <property type="entry name" value="WD_REPEATS_1"/>
    <property type="match status" value="2"/>
</dbReference>